<keyword evidence="2" id="KW-1185">Reference proteome</keyword>
<gene>
    <name evidence="1" type="ORF">GMARGA_LOCUS31163</name>
</gene>
<evidence type="ECO:0000313" key="1">
    <source>
        <dbReference type="EMBL" id="CAG8832660.1"/>
    </source>
</evidence>
<reference evidence="1 2" key="1">
    <citation type="submission" date="2021-06" db="EMBL/GenBank/DDBJ databases">
        <authorList>
            <person name="Kallberg Y."/>
            <person name="Tangrot J."/>
            <person name="Rosling A."/>
        </authorList>
    </citation>
    <scope>NUCLEOTIDE SEQUENCE [LARGE SCALE GENOMIC DNA]</scope>
    <source>
        <strain evidence="1 2">120-4 pot B 10/14</strain>
    </source>
</reference>
<dbReference type="EMBL" id="CAJVQB010045807">
    <property type="protein sequence ID" value="CAG8832660.1"/>
    <property type="molecule type" value="Genomic_DNA"/>
</dbReference>
<accession>A0ABN7WHN7</accession>
<proteinExistence type="predicted"/>
<protein>
    <submittedName>
        <fullName evidence="1">6805_t:CDS:1</fullName>
    </submittedName>
</protein>
<feature type="non-terminal residue" evidence="1">
    <location>
        <position position="1"/>
    </location>
</feature>
<name>A0ABN7WHN7_GIGMA</name>
<dbReference type="Proteomes" id="UP000789901">
    <property type="component" value="Unassembled WGS sequence"/>
</dbReference>
<comment type="caution">
    <text evidence="1">The sequence shown here is derived from an EMBL/GenBank/DDBJ whole genome shotgun (WGS) entry which is preliminary data.</text>
</comment>
<sequence>HIEEEFQMSPGWAFPANTKFGKKGADKKIQAKIVTLLKQFFLNGNINPKDKLTVQKCV</sequence>
<organism evidence="1 2">
    <name type="scientific">Gigaspora margarita</name>
    <dbReference type="NCBI Taxonomy" id="4874"/>
    <lineage>
        <taxon>Eukaryota</taxon>
        <taxon>Fungi</taxon>
        <taxon>Fungi incertae sedis</taxon>
        <taxon>Mucoromycota</taxon>
        <taxon>Glomeromycotina</taxon>
        <taxon>Glomeromycetes</taxon>
        <taxon>Diversisporales</taxon>
        <taxon>Gigasporaceae</taxon>
        <taxon>Gigaspora</taxon>
    </lineage>
</organism>
<evidence type="ECO:0000313" key="2">
    <source>
        <dbReference type="Proteomes" id="UP000789901"/>
    </source>
</evidence>